<evidence type="ECO:0000313" key="14">
    <source>
        <dbReference type="Proteomes" id="UP001305647"/>
    </source>
</evidence>
<keyword evidence="3 9" id="KW-0479">Metal-binding</keyword>
<evidence type="ECO:0008006" key="15">
    <source>
        <dbReference type="Google" id="ProtNLM"/>
    </source>
</evidence>
<dbReference type="SMART" id="SM00356">
    <property type="entry name" value="ZnF_C3H1"/>
    <property type="match status" value="1"/>
</dbReference>
<dbReference type="InterPro" id="IPR000571">
    <property type="entry name" value="Znf_CCCH"/>
</dbReference>
<dbReference type="InterPro" id="IPR045055">
    <property type="entry name" value="DNA2/NAM7-like"/>
</dbReference>
<keyword evidence="6" id="KW-0067">ATP-binding</keyword>
<evidence type="ECO:0000256" key="5">
    <source>
        <dbReference type="ARBA" id="ARBA00022771"/>
    </source>
</evidence>
<dbReference type="GO" id="GO:0008270">
    <property type="term" value="F:zinc ion binding"/>
    <property type="evidence" value="ECO:0007669"/>
    <property type="project" value="UniProtKB-KW"/>
</dbReference>
<feature type="zinc finger region" description="C3H1-type" evidence="9">
    <location>
        <begin position="34"/>
        <end position="61"/>
    </location>
</feature>
<protein>
    <recommendedName>
        <fullName evidence="15">NFX1-type zinc finger-containing protein 1</fullName>
    </recommendedName>
</protein>
<evidence type="ECO:0000256" key="3">
    <source>
        <dbReference type="ARBA" id="ARBA00022723"/>
    </source>
</evidence>
<dbReference type="InterPro" id="IPR047187">
    <property type="entry name" value="SF1_C_Upf1"/>
</dbReference>
<dbReference type="Pfam" id="PF13086">
    <property type="entry name" value="AAA_11"/>
    <property type="match status" value="1"/>
</dbReference>
<dbReference type="PANTHER" id="PTHR10887:SF445">
    <property type="entry name" value="NFX1-TYPE ZINC FINGER-CONTAINING PROTEIN 1"/>
    <property type="match status" value="1"/>
</dbReference>
<accession>A0AAN6Q2P5</accession>
<keyword evidence="8" id="KW-0391">Immunity</keyword>
<dbReference type="InterPro" id="IPR036855">
    <property type="entry name" value="Znf_CCCH_sf"/>
</dbReference>
<dbReference type="SUPFAM" id="SSF90229">
    <property type="entry name" value="CCCH zinc finger"/>
    <property type="match status" value="1"/>
</dbReference>
<dbReference type="Pfam" id="PF13087">
    <property type="entry name" value="AAA_12"/>
    <property type="match status" value="1"/>
</dbReference>
<evidence type="ECO:0000256" key="1">
    <source>
        <dbReference type="ARBA" id="ARBA00004496"/>
    </source>
</evidence>
<dbReference type="GO" id="GO:0031380">
    <property type="term" value="C:nuclear RNA-directed RNA polymerase complex"/>
    <property type="evidence" value="ECO:0007669"/>
    <property type="project" value="TreeGrafter"/>
</dbReference>
<evidence type="ECO:0000256" key="7">
    <source>
        <dbReference type="ARBA" id="ARBA00022833"/>
    </source>
</evidence>
<keyword evidence="14" id="KW-1185">Reference proteome</keyword>
<gene>
    <name evidence="13" type="ORF">N658DRAFT_426189</name>
</gene>
<comment type="subcellular location">
    <subcellularLocation>
        <location evidence="1">Cytoplasm</location>
    </subcellularLocation>
</comment>
<dbReference type="EMBL" id="MU863636">
    <property type="protein sequence ID" value="KAK4101149.1"/>
    <property type="molecule type" value="Genomic_DNA"/>
</dbReference>
<dbReference type="InterPro" id="IPR041677">
    <property type="entry name" value="DNA2/NAM7_AAA_11"/>
</dbReference>
<proteinExistence type="predicted"/>
<keyword evidence="7 9" id="KW-0862">Zinc</keyword>
<dbReference type="FunFam" id="3.40.50.300:FF:001660">
    <property type="entry name" value="NF-X1 finger and helicase protein, putative"/>
    <property type="match status" value="1"/>
</dbReference>
<dbReference type="GO" id="GO:0031048">
    <property type="term" value="P:regulatory ncRNA-mediated heterochromatin formation"/>
    <property type="evidence" value="ECO:0007669"/>
    <property type="project" value="TreeGrafter"/>
</dbReference>
<organism evidence="13 14">
    <name type="scientific">Parathielavia hyrcaniae</name>
    <dbReference type="NCBI Taxonomy" id="113614"/>
    <lineage>
        <taxon>Eukaryota</taxon>
        <taxon>Fungi</taxon>
        <taxon>Dikarya</taxon>
        <taxon>Ascomycota</taxon>
        <taxon>Pezizomycotina</taxon>
        <taxon>Sordariomycetes</taxon>
        <taxon>Sordariomycetidae</taxon>
        <taxon>Sordariales</taxon>
        <taxon>Chaetomiaceae</taxon>
        <taxon>Parathielavia</taxon>
    </lineage>
</organism>
<dbReference type="Proteomes" id="UP001305647">
    <property type="component" value="Unassembled WGS sequence"/>
</dbReference>
<keyword evidence="6" id="KW-0547">Nucleotide-binding</keyword>
<evidence type="ECO:0000259" key="12">
    <source>
        <dbReference type="PROSITE" id="PS51981"/>
    </source>
</evidence>
<evidence type="ECO:0000256" key="10">
    <source>
        <dbReference type="SAM" id="MobiDB-lite"/>
    </source>
</evidence>
<dbReference type="SMART" id="SM00438">
    <property type="entry name" value="ZnF_NFX"/>
    <property type="match status" value="3"/>
</dbReference>
<keyword evidence="2" id="KW-0963">Cytoplasm</keyword>
<dbReference type="CDD" id="cd06008">
    <property type="entry name" value="NF-X1-zinc-finger"/>
    <property type="match status" value="2"/>
</dbReference>
<keyword evidence="4" id="KW-0677">Repeat</keyword>
<feature type="domain" description="C3H1-type" evidence="11">
    <location>
        <begin position="34"/>
        <end position="61"/>
    </location>
</feature>
<dbReference type="GO" id="GO:0004386">
    <property type="term" value="F:helicase activity"/>
    <property type="evidence" value="ECO:0007669"/>
    <property type="project" value="InterPro"/>
</dbReference>
<dbReference type="Pfam" id="PF18044">
    <property type="entry name" value="zf-CCCH_4"/>
    <property type="match status" value="1"/>
</dbReference>
<dbReference type="PROSITE" id="PS51981">
    <property type="entry name" value="ZF_RZ"/>
    <property type="match status" value="1"/>
</dbReference>
<dbReference type="Gene3D" id="3.40.50.300">
    <property type="entry name" value="P-loop containing nucleotide triphosphate hydrolases"/>
    <property type="match status" value="2"/>
</dbReference>
<evidence type="ECO:0000256" key="4">
    <source>
        <dbReference type="ARBA" id="ARBA00022737"/>
    </source>
</evidence>
<dbReference type="PANTHER" id="PTHR10887">
    <property type="entry name" value="DNA2/NAM7 HELICASE FAMILY"/>
    <property type="match status" value="1"/>
</dbReference>
<sequence length="1976" mass="219043">MAWRGRGNRRVSDGRRGGFSRPHGGHASRGGSGNRAPAVCRYFLAGKCHYGSSCKYSHEKQETAPDEGSSSVLEATAAESQQVREQYVDFKRQIRRYGIVYDSSLPRGRDCLKIWELVVTIMSSDNRDLHQSVARDLADDDIGGLPFVAKTTQLCTALPIDETSLDVARVFLQAVTHSSLLRSLSIDAFVGTIYRTVGGTNGDRAIALFSSLSERLTEPAEPRKKVLALVVSALYEFLRRERKCLLNDDLPELLDGLEAKAAQLHGLVGTEYAATAYLDAISIHIDTMRRMLDGARGRLTNGKSTVATDSRSVGAVQSTFPLAVVIPGGNHDNDFADISKIQIFPTLGEITSDTAEYLPGTDFTLPHFLADPVRRHLDAAFRLLRHDVFGPLKEVIGSVLAQPDIANGASTSRFISGNIKAHSYGRASIQHIFIDNGLQAILSFARPPQLRKHAAAEQRRWWDESSRLEKGNLVCFVSTVGDERSFLVLVVTKKSTKESGENKNESSLVSDRLNPAVTARLASETQSNMAILSRMYVEKQEGLLIELPGLIPETFVPILENLQCMMRDGHLAFQRWILPSTNPRGGEAPTQVPPPAYARRPGFRFSLRTITQSGHPPLSVNPSAPDDSIKSDTLEAATGLDNGQSQSLLAALTREYALIQGPPGTGKSYVGVQLVRVLLDHKIQARLGPILVICYTNHALDQFLKHLLDVGIHKIIRIGGQSRAEELGGKNLRVVSRDVPKTTVENRILGQNYSELDDCLENAGHRMKPLHQARKSRLNWDSLRHFLLQHHPTIASQFQDQVQDGFTLVGGDPRWALAESWIRQITQIQSDKIFEFVEEAKGYRERINGVHDDVNRRALQQADVVGVTTTGLARNIKMLRRVGPKVIICEEAAEVLEPHVISALMPGVEHFIQIGDHKQLRPQIQNYLKFSVETAVGRAYQLDRSQFERRAVGEPGLSPLPVAQLNVQRRMRPEISQLIRRVYPNLQDHDCVSNLPLVVGMRDNLFWLTHNNPEDSRDDGSQVKSHSNPWEVAMAAALIRHLIRQGEYKATDIALLTPYTGQLQKLRAALSKHFEVFVSDRDLETLAKEGFESKVEEEESAAAGAGPRKATEKKQLVNTIRLATVDNFQGEEAKVIVVSLVRSNNNRKVGFLRTENRINVLLSRAQHGMYLIGNAETYQHVPMWADVHRQLSERGAVGTSIGLLCPRHPDTPFLCSEPGDFTIKSPEGGCALICDKRLEPCGHKCPAPCHSQRLHDAFDCMQPCPRIRLPCQHPCPKLCGQGCGPCIVKIDGVQLPCGHVLDRVECHRTLDLSTVRCSRKVDKIVPGCGHTVSVPCHTDVASKLFRCSTTCTENLECGHQCPGTCGRCRKEDDGGKVSFKHQQCSTPCGRAYGTCNHRCSKPCHEGMGCGTCSETCEVRCPHSRCNQACQKACTPCIEKCTWSCEHEGACSLPCAAPCNRLPCDRRCPNQLKCGHQCPSFCGEECPHDLCQICCTRKDQRVDLMEFKTYGEIDLEDTPIAVLGCGHFFTGETLDGLVGMASVYTADKFGKYIGLQELSGEFTPIPACPDCRVPIRQFATRRYNRVVNKAVLDETSKRFLVDGRERLAILEKGVTEVETELSQMRKTMIAAYLHLRTSTPERHKSAIVLDKETAKLRKEMDAQHQPTKRLFDAVMTFQRHDREQASLEHRINNMHISDGTTASLPVPAAVPQPVYDRQITLNAHRLQLRIQEAMLRDTFTLLSKYNDPLMPLLSLPGGSPLKRSARFLQQCEDLITSATDAKLPRLVIPTILAYARVVQLEEWYRRAVASANPQEQDADRSSATNTTKTNTDTDTNQQQRTKQDKRTATDRARHLLADALALCDSFPTGGGGQEQEDPECSYRGEVEETMRLFDGPRYETVTPEEIAAIKSAMVAGPGGIATHSGHWYTCRNGHPFAIGECGMPMQLARCPECGEAIGGQNHVTTDGTQRDLGMERA</sequence>
<feature type="region of interest" description="Disordered" evidence="10">
    <location>
        <begin position="1809"/>
        <end position="1847"/>
    </location>
</feature>
<evidence type="ECO:0000259" key="11">
    <source>
        <dbReference type="PROSITE" id="PS50103"/>
    </source>
</evidence>
<dbReference type="InterPro" id="IPR046439">
    <property type="entry name" value="ZF_RZ_dom"/>
</dbReference>
<keyword evidence="6" id="KW-0347">Helicase</keyword>
<evidence type="ECO:0000256" key="2">
    <source>
        <dbReference type="ARBA" id="ARBA00022490"/>
    </source>
</evidence>
<dbReference type="InterPro" id="IPR041367">
    <property type="entry name" value="Znf-CCCH_4"/>
</dbReference>
<dbReference type="InterPro" id="IPR041679">
    <property type="entry name" value="DNA2/NAM7-like_C"/>
</dbReference>
<reference evidence="13" key="2">
    <citation type="submission" date="2023-05" db="EMBL/GenBank/DDBJ databases">
        <authorList>
            <consortium name="Lawrence Berkeley National Laboratory"/>
            <person name="Steindorff A."/>
            <person name="Hensen N."/>
            <person name="Bonometti L."/>
            <person name="Westerberg I."/>
            <person name="Brannstrom I.O."/>
            <person name="Guillou S."/>
            <person name="Cros-Aarteil S."/>
            <person name="Calhoun S."/>
            <person name="Haridas S."/>
            <person name="Kuo A."/>
            <person name="Mondo S."/>
            <person name="Pangilinan J."/>
            <person name="Riley R."/>
            <person name="Labutti K."/>
            <person name="Andreopoulos B."/>
            <person name="Lipzen A."/>
            <person name="Chen C."/>
            <person name="Yanf M."/>
            <person name="Daum C."/>
            <person name="Ng V."/>
            <person name="Clum A."/>
            <person name="Ohm R."/>
            <person name="Martin F."/>
            <person name="Silar P."/>
            <person name="Natvig D."/>
            <person name="Lalanne C."/>
            <person name="Gautier V."/>
            <person name="Ament-Velasquez S.L."/>
            <person name="Kruys A."/>
            <person name="Hutchinson M.I."/>
            <person name="Powell A.J."/>
            <person name="Barry K."/>
            <person name="Miller A.N."/>
            <person name="Grigoriev I.V."/>
            <person name="Debuchy R."/>
            <person name="Gladieux P."/>
            <person name="Thoren M.H."/>
            <person name="Johannesson H."/>
        </authorList>
    </citation>
    <scope>NUCLEOTIDE SEQUENCE</scope>
    <source>
        <strain evidence="13">CBS 757.83</strain>
    </source>
</reference>
<evidence type="ECO:0000256" key="8">
    <source>
        <dbReference type="ARBA" id="ARBA00022859"/>
    </source>
</evidence>
<dbReference type="SUPFAM" id="SSF52540">
    <property type="entry name" value="P-loop containing nucleoside triphosphate hydrolases"/>
    <property type="match status" value="1"/>
</dbReference>
<dbReference type="InterPro" id="IPR000967">
    <property type="entry name" value="Znf_NFX1"/>
</dbReference>
<evidence type="ECO:0000256" key="6">
    <source>
        <dbReference type="ARBA" id="ARBA00022806"/>
    </source>
</evidence>
<feature type="region of interest" description="Disordered" evidence="10">
    <location>
        <begin position="1"/>
        <end position="34"/>
    </location>
</feature>
<dbReference type="Pfam" id="PF20173">
    <property type="entry name" value="ZnF_RZ-type"/>
    <property type="match status" value="1"/>
</dbReference>
<dbReference type="GO" id="GO:0002376">
    <property type="term" value="P:immune system process"/>
    <property type="evidence" value="ECO:0007669"/>
    <property type="project" value="UniProtKB-KW"/>
</dbReference>
<dbReference type="PROSITE" id="PS50103">
    <property type="entry name" value="ZF_C3H1"/>
    <property type="match status" value="1"/>
</dbReference>
<comment type="caution">
    <text evidence="13">The sequence shown here is derived from an EMBL/GenBank/DDBJ whole genome shotgun (WGS) entry which is preliminary data.</text>
</comment>
<feature type="compositionally biased region" description="Low complexity" evidence="10">
    <location>
        <begin position="1822"/>
        <end position="1839"/>
    </location>
</feature>
<dbReference type="GO" id="GO:0005737">
    <property type="term" value="C:cytoplasm"/>
    <property type="evidence" value="ECO:0007669"/>
    <property type="project" value="UniProtKB-SubCell"/>
</dbReference>
<reference evidence="13" key="1">
    <citation type="journal article" date="2023" name="Mol. Phylogenet. Evol.">
        <title>Genome-scale phylogeny and comparative genomics of the fungal order Sordariales.</title>
        <authorList>
            <person name="Hensen N."/>
            <person name="Bonometti L."/>
            <person name="Westerberg I."/>
            <person name="Brannstrom I.O."/>
            <person name="Guillou S."/>
            <person name="Cros-Aarteil S."/>
            <person name="Calhoun S."/>
            <person name="Haridas S."/>
            <person name="Kuo A."/>
            <person name="Mondo S."/>
            <person name="Pangilinan J."/>
            <person name="Riley R."/>
            <person name="LaButti K."/>
            <person name="Andreopoulos B."/>
            <person name="Lipzen A."/>
            <person name="Chen C."/>
            <person name="Yan M."/>
            <person name="Daum C."/>
            <person name="Ng V."/>
            <person name="Clum A."/>
            <person name="Steindorff A."/>
            <person name="Ohm R.A."/>
            <person name="Martin F."/>
            <person name="Silar P."/>
            <person name="Natvig D.O."/>
            <person name="Lalanne C."/>
            <person name="Gautier V."/>
            <person name="Ament-Velasquez S.L."/>
            <person name="Kruys A."/>
            <person name="Hutchinson M.I."/>
            <person name="Powell A.J."/>
            <person name="Barry K."/>
            <person name="Miller A.N."/>
            <person name="Grigoriev I.V."/>
            <person name="Debuchy R."/>
            <person name="Gladieux P."/>
            <person name="Hiltunen Thoren M."/>
            <person name="Johannesson H."/>
        </authorList>
    </citation>
    <scope>NUCLEOTIDE SEQUENCE</scope>
    <source>
        <strain evidence="13">CBS 757.83</strain>
    </source>
</reference>
<evidence type="ECO:0000313" key="13">
    <source>
        <dbReference type="EMBL" id="KAK4101149.1"/>
    </source>
</evidence>
<dbReference type="CDD" id="cd17936">
    <property type="entry name" value="EEXXEc_NFX1"/>
    <property type="match status" value="1"/>
</dbReference>
<keyword evidence="6" id="KW-0378">Hydrolase</keyword>
<name>A0AAN6Q2P5_9PEZI</name>
<dbReference type="InterPro" id="IPR027417">
    <property type="entry name" value="P-loop_NTPase"/>
</dbReference>
<evidence type="ECO:0000256" key="9">
    <source>
        <dbReference type="PROSITE-ProRule" id="PRU00723"/>
    </source>
</evidence>
<dbReference type="CDD" id="cd18808">
    <property type="entry name" value="SF1_C_Upf1"/>
    <property type="match status" value="1"/>
</dbReference>
<keyword evidence="5 9" id="KW-0863">Zinc-finger</keyword>
<feature type="domain" description="RZ-type" evidence="12">
    <location>
        <begin position="1900"/>
        <end position="1976"/>
    </location>
</feature>